<gene>
    <name evidence="1" type="ORF">G7B40_002135</name>
</gene>
<dbReference type="AlphaFoldDB" id="A0AAP5M763"/>
<reference evidence="2" key="1">
    <citation type="journal article" date="2021" name="Science">
        <title>Hunting the eagle killer: A cyanobacterial neurotoxin causes vacuolar myelinopathy.</title>
        <authorList>
            <person name="Breinlinger S."/>
            <person name="Phillips T.J."/>
            <person name="Haram B.N."/>
            <person name="Mares J."/>
            <person name="Martinez Yerena J.A."/>
            <person name="Hrouzek P."/>
            <person name="Sobotka R."/>
            <person name="Henderson W.M."/>
            <person name="Schmieder P."/>
            <person name="Williams S.M."/>
            <person name="Lauderdale J.D."/>
            <person name="Wilde H.D."/>
            <person name="Gerrin W."/>
            <person name="Kust A."/>
            <person name="Washington J.W."/>
            <person name="Wagner C."/>
            <person name="Geier B."/>
            <person name="Liebeke M."/>
            <person name="Enke H."/>
            <person name="Niedermeyer T.H.J."/>
            <person name="Wilde S.B."/>
        </authorList>
    </citation>
    <scope>NUCLEOTIDE SEQUENCE [LARGE SCALE GENOMIC DNA]</scope>
    <source>
        <strain evidence="2">Thurmond2011</strain>
    </source>
</reference>
<sequence>MSQENNQSLPIQEIDKLKPVHFADLIRSAQLVFDPAGGVSGRIKPVNWQEEFGIPADVEKNLKALGEEYRYASPHVPIEVVWSKLTPETRIWFIENKDQLWKLEEAFPALDED</sequence>
<evidence type="ECO:0000313" key="2">
    <source>
        <dbReference type="Proteomes" id="UP000667802"/>
    </source>
</evidence>
<name>A0AAP5M763_9CYAN</name>
<comment type="caution">
    <text evidence="1">The sequence shown here is derived from an EMBL/GenBank/DDBJ whole genome shotgun (WGS) entry which is preliminary data.</text>
</comment>
<dbReference type="RefSeq" id="WP_208339550.1">
    <property type="nucleotide sequence ID" value="NZ_CAWQFN010000550.1"/>
</dbReference>
<evidence type="ECO:0000313" key="1">
    <source>
        <dbReference type="EMBL" id="MDR9893387.1"/>
    </source>
</evidence>
<dbReference type="Proteomes" id="UP000667802">
    <property type="component" value="Unassembled WGS sequence"/>
</dbReference>
<keyword evidence="2" id="KW-1185">Reference proteome</keyword>
<protein>
    <submittedName>
        <fullName evidence="1">Uncharacterized protein</fullName>
    </submittedName>
</protein>
<accession>A0AAP5M763</accession>
<proteinExistence type="predicted"/>
<dbReference type="EMBL" id="JAALHA020000001">
    <property type="protein sequence ID" value="MDR9893387.1"/>
    <property type="molecule type" value="Genomic_DNA"/>
</dbReference>
<organism evidence="1 2">
    <name type="scientific">Aetokthonos hydrillicola Thurmond2011</name>
    <dbReference type="NCBI Taxonomy" id="2712845"/>
    <lineage>
        <taxon>Bacteria</taxon>
        <taxon>Bacillati</taxon>
        <taxon>Cyanobacteriota</taxon>
        <taxon>Cyanophyceae</taxon>
        <taxon>Nostocales</taxon>
        <taxon>Hapalosiphonaceae</taxon>
        <taxon>Aetokthonos</taxon>
    </lineage>
</organism>